<accession>A0A665T6S0</accession>
<dbReference type="Gene3D" id="2.60.40.10">
    <property type="entry name" value="Immunoglobulins"/>
    <property type="match status" value="2"/>
</dbReference>
<dbReference type="Pfam" id="PF22705">
    <property type="entry name" value="C2-set_3"/>
    <property type="match status" value="1"/>
</dbReference>
<feature type="compositionally biased region" description="Polar residues" evidence="7">
    <location>
        <begin position="263"/>
        <end position="274"/>
    </location>
</feature>
<dbReference type="InterPro" id="IPR013783">
    <property type="entry name" value="Ig-like_fold"/>
</dbReference>
<evidence type="ECO:0000256" key="6">
    <source>
        <dbReference type="ARBA" id="ARBA00023319"/>
    </source>
</evidence>
<reference evidence="10" key="1">
    <citation type="submission" date="2021-04" db="EMBL/GenBank/DDBJ databases">
        <authorList>
            <consortium name="Wellcome Sanger Institute Data Sharing"/>
        </authorList>
    </citation>
    <scope>NUCLEOTIDE SEQUENCE [LARGE SCALE GENOMIC DNA]</scope>
</reference>
<evidence type="ECO:0000313" key="11">
    <source>
        <dbReference type="Proteomes" id="UP000472264"/>
    </source>
</evidence>
<feature type="chain" id="PRO_5025506116" description="Ig-like domain-containing protein" evidence="8">
    <location>
        <begin position="27"/>
        <end position="293"/>
    </location>
</feature>
<keyword evidence="4" id="KW-1015">Disulfide bond</keyword>
<keyword evidence="3" id="KW-0472">Membrane</keyword>
<keyword evidence="5" id="KW-0325">Glycoprotein</keyword>
<feature type="domain" description="Ig-like" evidence="9">
    <location>
        <begin position="42"/>
        <end position="135"/>
    </location>
</feature>
<dbReference type="PROSITE" id="PS50835">
    <property type="entry name" value="IG_LIKE"/>
    <property type="match status" value="2"/>
</dbReference>
<dbReference type="SMART" id="SM00409">
    <property type="entry name" value="IG"/>
    <property type="match status" value="1"/>
</dbReference>
<feature type="signal peptide" evidence="8">
    <location>
        <begin position="1"/>
        <end position="26"/>
    </location>
</feature>
<dbReference type="InterPro" id="IPR050504">
    <property type="entry name" value="IgSF_BTN/MOG"/>
</dbReference>
<evidence type="ECO:0000256" key="8">
    <source>
        <dbReference type="SAM" id="SignalP"/>
    </source>
</evidence>
<organism evidence="10 11">
    <name type="scientific">Echeneis naucrates</name>
    <name type="common">Live sharksucker</name>
    <dbReference type="NCBI Taxonomy" id="173247"/>
    <lineage>
        <taxon>Eukaryota</taxon>
        <taxon>Metazoa</taxon>
        <taxon>Chordata</taxon>
        <taxon>Craniata</taxon>
        <taxon>Vertebrata</taxon>
        <taxon>Euteleostomi</taxon>
        <taxon>Actinopterygii</taxon>
        <taxon>Neopterygii</taxon>
        <taxon>Teleostei</taxon>
        <taxon>Neoteleostei</taxon>
        <taxon>Acanthomorphata</taxon>
        <taxon>Carangaria</taxon>
        <taxon>Carangiformes</taxon>
        <taxon>Echeneidae</taxon>
        <taxon>Echeneis</taxon>
    </lineage>
</organism>
<reference evidence="10" key="2">
    <citation type="submission" date="2025-08" db="UniProtKB">
        <authorList>
            <consortium name="Ensembl"/>
        </authorList>
    </citation>
    <scope>IDENTIFICATION</scope>
</reference>
<dbReference type="Ensembl" id="ENSENLT00000006120.1">
    <property type="protein sequence ID" value="ENSENLP00000005840.1"/>
    <property type="gene ID" value="ENSENLG00000002820.1"/>
</dbReference>
<evidence type="ECO:0000256" key="3">
    <source>
        <dbReference type="ARBA" id="ARBA00023136"/>
    </source>
</evidence>
<keyword evidence="11" id="KW-1185">Reference proteome</keyword>
<dbReference type="AlphaFoldDB" id="A0A665T6S0"/>
<evidence type="ECO:0000256" key="4">
    <source>
        <dbReference type="ARBA" id="ARBA00023157"/>
    </source>
</evidence>
<proteinExistence type="predicted"/>
<dbReference type="GO" id="GO:1903037">
    <property type="term" value="P:regulation of leukocyte cell-cell adhesion"/>
    <property type="evidence" value="ECO:0007669"/>
    <property type="project" value="UniProtKB-ARBA"/>
</dbReference>
<dbReference type="SMART" id="SM00406">
    <property type="entry name" value="IGv"/>
    <property type="match status" value="1"/>
</dbReference>
<dbReference type="InterPro" id="IPR053896">
    <property type="entry name" value="BTN3A2-like_Ig-C"/>
</dbReference>
<dbReference type="FunFam" id="2.60.40.10:FF:000142">
    <property type="entry name" value="V-set domain-containing T-cell activation inhibitor 1"/>
    <property type="match status" value="1"/>
</dbReference>
<dbReference type="InterPro" id="IPR013106">
    <property type="entry name" value="Ig_V-set"/>
</dbReference>
<feature type="compositionally biased region" description="Basic residues" evidence="7">
    <location>
        <begin position="278"/>
        <end position="293"/>
    </location>
</feature>
<dbReference type="PANTHER" id="PTHR24100">
    <property type="entry name" value="BUTYROPHILIN"/>
    <property type="match status" value="1"/>
</dbReference>
<evidence type="ECO:0000313" key="10">
    <source>
        <dbReference type="Ensembl" id="ENSENLP00000005840.1"/>
    </source>
</evidence>
<evidence type="ECO:0000256" key="5">
    <source>
        <dbReference type="ARBA" id="ARBA00023180"/>
    </source>
</evidence>
<comment type="subcellular location">
    <subcellularLocation>
        <location evidence="1">Membrane</location>
    </subcellularLocation>
</comment>
<dbReference type="GO" id="GO:0005102">
    <property type="term" value="F:signaling receptor binding"/>
    <property type="evidence" value="ECO:0007669"/>
    <property type="project" value="TreeGrafter"/>
</dbReference>
<name>A0A665T6S0_ECHNA</name>
<evidence type="ECO:0000259" key="9">
    <source>
        <dbReference type="PROSITE" id="PS50835"/>
    </source>
</evidence>
<reference evidence="10" key="3">
    <citation type="submission" date="2025-09" db="UniProtKB">
        <authorList>
            <consortium name="Ensembl"/>
        </authorList>
    </citation>
    <scope>IDENTIFICATION</scope>
</reference>
<keyword evidence="6" id="KW-0393">Immunoglobulin domain</keyword>
<dbReference type="Pfam" id="PF07686">
    <property type="entry name" value="V-set"/>
    <property type="match status" value="1"/>
</dbReference>
<feature type="region of interest" description="Disordered" evidence="7">
    <location>
        <begin position="256"/>
        <end position="293"/>
    </location>
</feature>
<dbReference type="SUPFAM" id="SSF48726">
    <property type="entry name" value="Immunoglobulin"/>
    <property type="match status" value="2"/>
</dbReference>
<sequence length="293" mass="33003">MDCESGLPASFLWTAAVLVILHSSAGDSDLICYDQPIIALIGNDVTLPCHLQPGINVIDWRVEWTKPGLDPQHVHVHEEGRMLYQTQNPSFSLRTRLFMDELLQGNVSMMIFRVTLSDEGTYRCTIPSAHKEALVHLRVGSVSSPAVTSLNISSGGVVLRCESAGWYPEPELLWLDDEGNVLSTGPPESVRGPDGLYTVRRNLSVDQTHRRNFICRVQQEKINQNRETHFNITVPDNKHETRQKEKQPEVVFLTEAETENPDSDQQIQISNPDSFSIRGRKTSRGRNHTRPLT</sequence>
<dbReference type="PANTHER" id="PTHR24100:SF151">
    <property type="entry name" value="ICOS LIGAND"/>
    <property type="match status" value="1"/>
</dbReference>
<dbReference type="GO" id="GO:0050863">
    <property type="term" value="P:regulation of T cell activation"/>
    <property type="evidence" value="ECO:0007669"/>
    <property type="project" value="UniProtKB-ARBA"/>
</dbReference>
<dbReference type="InterPro" id="IPR036179">
    <property type="entry name" value="Ig-like_dom_sf"/>
</dbReference>
<dbReference type="InterPro" id="IPR007110">
    <property type="entry name" value="Ig-like_dom"/>
</dbReference>
<dbReference type="GO" id="GO:0009897">
    <property type="term" value="C:external side of plasma membrane"/>
    <property type="evidence" value="ECO:0007669"/>
    <property type="project" value="TreeGrafter"/>
</dbReference>
<keyword evidence="2 8" id="KW-0732">Signal</keyword>
<evidence type="ECO:0000256" key="7">
    <source>
        <dbReference type="SAM" id="MobiDB-lite"/>
    </source>
</evidence>
<dbReference type="InterPro" id="IPR003599">
    <property type="entry name" value="Ig_sub"/>
</dbReference>
<dbReference type="GO" id="GO:0050852">
    <property type="term" value="P:T cell receptor signaling pathway"/>
    <property type="evidence" value="ECO:0007669"/>
    <property type="project" value="TreeGrafter"/>
</dbReference>
<evidence type="ECO:0000256" key="1">
    <source>
        <dbReference type="ARBA" id="ARBA00004370"/>
    </source>
</evidence>
<dbReference type="Proteomes" id="UP000472264">
    <property type="component" value="Chromosome 18"/>
</dbReference>
<evidence type="ECO:0000256" key="2">
    <source>
        <dbReference type="ARBA" id="ARBA00022729"/>
    </source>
</evidence>
<protein>
    <recommendedName>
        <fullName evidence="9">Ig-like domain-containing protein</fullName>
    </recommendedName>
</protein>
<dbReference type="GO" id="GO:0001817">
    <property type="term" value="P:regulation of cytokine production"/>
    <property type="evidence" value="ECO:0007669"/>
    <property type="project" value="TreeGrafter"/>
</dbReference>
<feature type="domain" description="Ig-like" evidence="9">
    <location>
        <begin position="145"/>
        <end position="233"/>
    </location>
</feature>